<sequence length="175" mass="19474">MSKVLIVGGVSGCGKSTVGKELAEMLALSGWQTRFIEGDDWHPTSNKNKMSAGIPLNDDDRKPWLESLAIEIRRTSAELEGTKGLVIASCSSLKKAYRDILREPRNISLQFILLNVDRDELEARMRKRQNHFMPASLLDSQLATLELPDPVIEPDVLIINVRNEDPIKAAAALLR</sequence>
<evidence type="ECO:0000256" key="7">
    <source>
        <dbReference type="ARBA" id="ARBA00022840"/>
    </source>
</evidence>
<dbReference type="CDD" id="cd02021">
    <property type="entry name" value="GntK"/>
    <property type="match status" value="1"/>
</dbReference>
<protein>
    <recommendedName>
        <fullName evidence="3 9">Gluconokinase</fullName>
        <ecNumber evidence="3 9">2.7.1.12</ecNumber>
    </recommendedName>
</protein>
<keyword evidence="11" id="KW-1185">Reference proteome</keyword>
<dbReference type="GO" id="GO:0005975">
    <property type="term" value="P:carbohydrate metabolic process"/>
    <property type="evidence" value="ECO:0007669"/>
    <property type="project" value="InterPro"/>
</dbReference>
<proteinExistence type="inferred from homology"/>
<evidence type="ECO:0000256" key="3">
    <source>
        <dbReference type="ARBA" id="ARBA00012054"/>
    </source>
</evidence>
<evidence type="ECO:0000256" key="6">
    <source>
        <dbReference type="ARBA" id="ARBA00022777"/>
    </source>
</evidence>
<accession>A0A1Y2CQL6</accession>
<comment type="caution">
    <text evidence="10">The sequence shown here is derived from an EMBL/GenBank/DDBJ whole genome shotgun (WGS) entry which is preliminary data.</text>
</comment>
<keyword evidence="4 9" id="KW-0808">Transferase</keyword>
<comment type="pathway">
    <text evidence="1 9">Carbohydrate acid metabolism; D-gluconate degradation.</text>
</comment>
<dbReference type="NCBIfam" id="TIGR01313">
    <property type="entry name" value="therm_gnt_kin"/>
    <property type="match status" value="1"/>
</dbReference>
<dbReference type="EMBL" id="MCGO01000009">
    <property type="protein sequence ID" value="ORY49328.1"/>
    <property type="molecule type" value="Genomic_DNA"/>
</dbReference>
<evidence type="ECO:0000256" key="4">
    <source>
        <dbReference type="ARBA" id="ARBA00022679"/>
    </source>
</evidence>
<keyword evidence="7 9" id="KW-0067">ATP-binding</keyword>
<dbReference type="Gene3D" id="3.40.50.300">
    <property type="entry name" value="P-loop containing nucleotide triphosphate hydrolases"/>
    <property type="match status" value="1"/>
</dbReference>
<name>A0A1Y2CQL6_9FUNG</name>
<evidence type="ECO:0000256" key="5">
    <source>
        <dbReference type="ARBA" id="ARBA00022741"/>
    </source>
</evidence>
<dbReference type="PANTHER" id="PTHR43442">
    <property type="entry name" value="GLUCONOKINASE-RELATED"/>
    <property type="match status" value="1"/>
</dbReference>
<dbReference type="Pfam" id="PF13238">
    <property type="entry name" value="AAA_18"/>
    <property type="match status" value="1"/>
</dbReference>
<reference evidence="10 11" key="1">
    <citation type="submission" date="2016-07" db="EMBL/GenBank/DDBJ databases">
        <title>Pervasive Adenine N6-methylation of Active Genes in Fungi.</title>
        <authorList>
            <consortium name="DOE Joint Genome Institute"/>
            <person name="Mondo S.J."/>
            <person name="Dannebaum R.O."/>
            <person name="Kuo R.C."/>
            <person name="Labutti K."/>
            <person name="Haridas S."/>
            <person name="Kuo A."/>
            <person name="Salamov A."/>
            <person name="Ahrendt S.R."/>
            <person name="Lipzen A."/>
            <person name="Sullivan W."/>
            <person name="Andreopoulos W.B."/>
            <person name="Clum A."/>
            <person name="Lindquist E."/>
            <person name="Daum C."/>
            <person name="Ramamoorthy G.K."/>
            <person name="Gryganskyi A."/>
            <person name="Culley D."/>
            <person name="Magnuson J.K."/>
            <person name="James T.Y."/>
            <person name="O'Malley M.A."/>
            <person name="Stajich J.E."/>
            <person name="Spatafora J.W."/>
            <person name="Visel A."/>
            <person name="Grigoriev I.V."/>
        </authorList>
    </citation>
    <scope>NUCLEOTIDE SEQUENCE [LARGE SCALE GENOMIC DNA]</scope>
    <source>
        <strain evidence="10 11">JEL800</strain>
    </source>
</reference>
<dbReference type="STRING" id="329046.A0A1Y2CQL6"/>
<dbReference type="EC" id="2.7.1.12" evidence="3 9"/>
<dbReference type="GO" id="GO:0005737">
    <property type="term" value="C:cytoplasm"/>
    <property type="evidence" value="ECO:0007669"/>
    <property type="project" value="TreeGrafter"/>
</dbReference>
<comment type="catalytic activity">
    <reaction evidence="8 9">
        <text>D-gluconate + ATP = 6-phospho-D-gluconate + ADP + H(+)</text>
        <dbReference type="Rhea" id="RHEA:19433"/>
        <dbReference type="ChEBI" id="CHEBI:15378"/>
        <dbReference type="ChEBI" id="CHEBI:18391"/>
        <dbReference type="ChEBI" id="CHEBI:30616"/>
        <dbReference type="ChEBI" id="CHEBI:58759"/>
        <dbReference type="ChEBI" id="CHEBI:456216"/>
        <dbReference type="EC" id="2.7.1.12"/>
    </reaction>
</comment>
<dbReference type="Proteomes" id="UP000193642">
    <property type="component" value="Unassembled WGS sequence"/>
</dbReference>
<dbReference type="InterPro" id="IPR027417">
    <property type="entry name" value="P-loop_NTPase"/>
</dbReference>
<keyword evidence="5 9" id="KW-0547">Nucleotide-binding</keyword>
<dbReference type="InterPro" id="IPR006001">
    <property type="entry name" value="Therm_gnt_kin"/>
</dbReference>
<dbReference type="GO" id="GO:0046316">
    <property type="term" value="F:gluconokinase activity"/>
    <property type="evidence" value="ECO:0007669"/>
    <property type="project" value="UniProtKB-EC"/>
</dbReference>
<evidence type="ECO:0000313" key="11">
    <source>
        <dbReference type="Proteomes" id="UP000193642"/>
    </source>
</evidence>
<evidence type="ECO:0000256" key="8">
    <source>
        <dbReference type="ARBA" id="ARBA00048090"/>
    </source>
</evidence>
<dbReference type="GO" id="GO:0009051">
    <property type="term" value="P:pentose-phosphate shunt, oxidative branch"/>
    <property type="evidence" value="ECO:0007669"/>
    <property type="project" value="EnsemblFungi"/>
</dbReference>
<dbReference type="UniPathway" id="UPA00792"/>
<dbReference type="GO" id="GO:0005524">
    <property type="term" value="F:ATP binding"/>
    <property type="evidence" value="ECO:0007669"/>
    <property type="project" value="UniProtKB-KW"/>
</dbReference>
<organism evidence="10 11">
    <name type="scientific">Rhizoclosmatium globosum</name>
    <dbReference type="NCBI Taxonomy" id="329046"/>
    <lineage>
        <taxon>Eukaryota</taxon>
        <taxon>Fungi</taxon>
        <taxon>Fungi incertae sedis</taxon>
        <taxon>Chytridiomycota</taxon>
        <taxon>Chytridiomycota incertae sedis</taxon>
        <taxon>Chytridiomycetes</taxon>
        <taxon>Chytridiales</taxon>
        <taxon>Chytriomycetaceae</taxon>
        <taxon>Rhizoclosmatium</taxon>
    </lineage>
</organism>
<dbReference type="SUPFAM" id="SSF52540">
    <property type="entry name" value="P-loop containing nucleoside triphosphate hydrolases"/>
    <property type="match status" value="1"/>
</dbReference>
<dbReference type="PANTHER" id="PTHR43442:SF3">
    <property type="entry name" value="GLUCONOKINASE-RELATED"/>
    <property type="match status" value="1"/>
</dbReference>
<comment type="similarity">
    <text evidence="2 9">Belongs to the gluconokinase GntK/GntV family.</text>
</comment>
<dbReference type="AlphaFoldDB" id="A0A1Y2CQL6"/>
<evidence type="ECO:0000256" key="1">
    <source>
        <dbReference type="ARBA" id="ARBA00004875"/>
    </source>
</evidence>
<evidence type="ECO:0000256" key="9">
    <source>
        <dbReference type="RuleBase" id="RU363066"/>
    </source>
</evidence>
<gene>
    <name evidence="10" type="ORF">BCR33DRAFT_713693</name>
</gene>
<evidence type="ECO:0000313" key="10">
    <source>
        <dbReference type="EMBL" id="ORY49328.1"/>
    </source>
</evidence>
<keyword evidence="6 9" id="KW-0418">Kinase</keyword>
<evidence type="ECO:0000256" key="2">
    <source>
        <dbReference type="ARBA" id="ARBA00008420"/>
    </source>
</evidence>
<dbReference type="OrthoDB" id="275177at2759"/>